<comment type="caution">
    <text evidence="1">The sequence shown here is derived from an EMBL/GenBank/DDBJ whole genome shotgun (WGS) entry which is preliminary data.</text>
</comment>
<reference evidence="1 2" key="1">
    <citation type="submission" date="2018-06" db="EMBL/GenBank/DDBJ databases">
        <title>Comparative genomics reveals the genomic features of Rhizophagus irregularis, R. cerebriforme, R. diaphanum and Gigaspora rosea, and their symbiotic lifestyle signature.</title>
        <authorList>
            <person name="Morin E."/>
            <person name="San Clemente H."/>
            <person name="Chen E.C.H."/>
            <person name="De La Providencia I."/>
            <person name="Hainaut M."/>
            <person name="Kuo A."/>
            <person name="Kohler A."/>
            <person name="Murat C."/>
            <person name="Tang N."/>
            <person name="Roy S."/>
            <person name="Loubradou J."/>
            <person name="Henrissat B."/>
            <person name="Grigoriev I.V."/>
            <person name="Corradi N."/>
            <person name="Roux C."/>
            <person name="Martin F.M."/>
        </authorList>
    </citation>
    <scope>NUCLEOTIDE SEQUENCE [LARGE SCALE GENOMIC DNA]</scope>
    <source>
        <strain evidence="1 2">DAOM 227022</strain>
    </source>
</reference>
<organism evidence="1 2">
    <name type="scientific">Glomus cerebriforme</name>
    <dbReference type="NCBI Taxonomy" id="658196"/>
    <lineage>
        <taxon>Eukaryota</taxon>
        <taxon>Fungi</taxon>
        <taxon>Fungi incertae sedis</taxon>
        <taxon>Mucoromycota</taxon>
        <taxon>Glomeromycotina</taxon>
        <taxon>Glomeromycetes</taxon>
        <taxon>Glomerales</taxon>
        <taxon>Glomeraceae</taxon>
        <taxon>Glomus</taxon>
    </lineage>
</organism>
<accession>A0A397SL37</accession>
<gene>
    <name evidence="1" type="ORF">C1645_779873</name>
</gene>
<sequence length="160" mass="18501">MIQLENEYDPRLFDILLTDIDKKDILEIIPRRLNIDYLSDTPKEFDGDVYGIIYGPQLRLFCATTVKRNDKIKIVTFLIDTGPSTTYISKKVLDAFDIFMVDPANDYVNVRINGKNARVMRSHSHFKDVNVMGMLYLNANNIDVHINSGNENFLLHFNQV</sequence>
<dbReference type="STRING" id="658196.A0A397SL37"/>
<dbReference type="AlphaFoldDB" id="A0A397SL37"/>
<dbReference type="Proteomes" id="UP000265703">
    <property type="component" value="Unassembled WGS sequence"/>
</dbReference>
<evidence type="ECO:0000313" key="1">
    <source>
        <dbReference type="EMBL" id="RIA86362.1"/>
    </source>
</evidence>
<proteinExistence type="predicted"/>
<protein>
    <recommendedName>
        <fullName evidence="3">Aspartic peptidase domain-containing protein</fullName>
    </recommendedName>
</protein>
<keyword evidence="2" id="KW-1185">Reference proteome</keyword>
<name>A0A397SL37_9GLOM</name>
<evidence type="ECO:0000313" key="2">
    <source>
        <dbReference type="Proteomes" id="UP000265703"/>
    </source>
</evidence>
<dbReference type="OrthoDB" id="5414761at2759"/>
<dbReference type="EMBL" id="QKYT01000368">
    <property type="protein sequence ID" value="RIA86362.1"/>
    <property type="molecule type" value="Genomic_DNA"/>
</dbReference>
<evidence type="ECO:0008006" key="3">
    <source>
        <dbReference type="Google" id="ProtNLM"/>
    </source>
</evidence>